<dbReference type="Gene3D" id="3.90.79.40">
    <property type="entry name" value="EvaA sugar 2,3-dehydratase subunit"/>
    <property type="match status" value="2"/>
</dbReference>
<dbReference type="InterPro" id="IPR005212">
    <property type="entry name" value="EvaA-like"/>
</dbReference>
<evidence type="ECO:0000259" key="1">
    <source>
        <dbReference type="Pfam" id="PF03559"/>
    </source>
</evidence>
<dbReference type="GO" id="GO:0016829">
    <property type="term" value="F:lyase activity"/>
    <property type="evidence" value="ECO:0007669"/>
    <property type="project" value="InterPro"/>
</dbReference>
<accession>S5TKZ5</accession>
<organism evidence="2">
    <name type="scientific">uncultured bacterium esnapd12</name>
    <dbReference type="NCBI Taxonomy" id="1366592"/>
    <lineage>
        <taxon>Bacteria</taxon>
        <taxon>environmental samples</taxon>
    </lineage>
</organism>
<proteinExistence type="predicted"/>
<dbReference type="InterPro" id="IPR038153">
    <property type="entry name" value="EvaA-like_sf"/>
</dbReference>
<feature type="domain" description="dTDP-4-dehydro-6-deoxy-alpha-D-glucopyranose 2,3-dehydratase" evidence="1">
    <location>
        <begin position="31"/>
        <end position="234"/>
    </location>
</feature>
<dbReference type="EMBL" id="KF264551">
    <property type="protein sequence ID" value="AGS49620.1"/>
    <property type="molecule type" value="Genomic_DNA"/>
</dbReference>
<dbReference type="Pfam" id="PF03559">
    <property type="entry name" value="Hexose_dehydrat"/>
    <property type="match status" value="2"/>
</dbReference>
<protein>
    <submittedName>
        <fullName evidence="2">NDP-4-keto-6-deoxy-glucose 2,3-dehydratase</fullName>
    </submittedName>
</protein>
<dbReference type="AlphaFoldDB" id="S5TKZ5"/>
<feature type="domain" description="dTDP-4-dehydro-6-deoxy-alpha-D-glucopyranose 2,3-dehydratase" evidence="1">
    <location>
        <begin position="275"/>
        <end position="478"/>
    </location>
</feature>
<reference evidence="2" key="1">
    <citation type="journal article" date="2013" name="Proc. Natl. Acad. Sci. U.S.A.">
        <title>Mapping gene clusters within arrayed metagenomic libraries to expand the structural diversity of biomedically relevant natural products.</title>
        <authorList>
            <person name="Owen J.G."/>
            <person name="Reddy B.V."/>
            <person name="Ternei M.A."/>
            <person name="Charlop-Powers Z."/>
            <person name="Calle P.Y."/>
            <person name="Kim J.H."/>
            <person name="Brady S.F."/>
        </authorList>
    </citation>
    <scope>NUCLEOTIDE SEQUENCE</scope>
</reference>
<name>S5TKZ5_9BACT</name>
<sequence length="488" mass="54957">MGSRRDDEMIADPSRTATRFLLDDGAAPTATAEISDWLARNAAEQRLEVRRVPFSAVDHWSFQPDDGRLAHASGRFFSIEGLHVRTNFGWRRDWIQPIIVQPEIGFLGLIVKEVDGVLRVLVQAKAEPGNINAVQLSPTVQATRSNYTGVHQGSKVRFIEYFNGTRASRILVDVLQSEQGAWFLRKRNRNMIVEVFDDPPEHPNFRWLTVAQLRAMLHHDNVVNMDLRTVLACIPTRVEGDDRVDDVLAGVPASSFEGRLLHSFIGAGTPVHTMNSLLSWISDVRTRREFVQRSCPLAEIERSGWIRRDDGIEHQEKKYFDVFGVEVAASDREVSSWMQPLLSPASYGLLALLVKSIDGVLHALVQMRTEAGGLDVAELAPTVHCQPDNYVDVPAEHRPAYVDYVLDVPRSQVRYDAWHSEEGGRFYHNANRYVLIEVPESFGDEGTPDHRWMTFDQITCLLGHSHYVNIQLRSIVACAAAVYSRAAA</sequence>
<evidence type="ECO:0000313" key="2">
    <source>
        <dbReference type="EMBL" id="AGS49620.1"/>
    </source>
</evidence>